<evidence type="ECO:0000313" key="2">
    <source>
        <dbReference type="Proteomes" id="UP000283833"/>
    </source>
</evidence>
<sequence length="392" mass="45420">MSNQNLPKLFFFNIEPWKEVYNDRFLLKQLQEKGFPIEYVWIGPLVGLLSNVPSKGCETIPKSWKEIQRIINLDRNKDAILISLMPVFAPCLKLFRILSKAKQKNVGYFNIGSMHLPLPKNRMEHRLKLLFNPIRVRYYFIHRSIPLLRKIGYLKDFDYAVTQGLHSINSASQLISDKTQKITIVDYDIEHFNKVDKMERYNDRKYIVFIDAYMPFHPDFEVTSSGHIDPEQYFKSVNNYLKRVEDKYGLPVVIAAHPSAQKYHEHNYFDGRPVLFGKTAELCKGCAWAINHLSTAITFLIIQHKPIKFITTDEVVNKYGIAAELSYSGFFQSPLVNIDAEDADISVPVVFDSVYDEFIDKYLYTKDEIGKASADLLSEALLKIKIDDIKSK</sequence>
<evidence type="ECO:0000313" key="1">
    <source>
        <dbReference type="EMBL" id="RGT96750.1"/>
    </source>
</evidence>
<accession>A0A412QZK2</accession>
<comment type="caution">
    <text evidence="1">The sequence shown here is derived from an EMBL/GenBank/DDBJ whole genome shotgun (WGS) entry which is preliminary data.</text>
</comment>
<dbReference type="RefSeq" id="WP_117696056.1">
    <property type="nucleotide sequence ID" value="NZ_CP181425.1"/>
</dbReference>
<gene>
    <name evidence="1" type="ORF">DWX04_04665</name>
</gene>
<protein>
    <recommendedName>
        <fullName evidence="3">Glycosyltransferase family 1 protein</fullName>
    </recommendedName>
</protein>
<proteinExistence type="predicted"/>
<dbReference type="AlphaFoldDB" id="A0A412QZK2"/>
<reference evidence="1 2" key="1">
    <citation type="submission" date="2018-08" db="EMBL/GenBank/DDBJ databases">
        <title>A genome reference for cultivated species of the human gut microbiota.</title>
        <authorList>
            <person name="Zou Y."/>
            <person name="Xue W."/>
            <person name="Luo G."/>
        </authorList>
    </citation>
    <scope>NUCLEOTIDE SEQUENCE [LARGE SCALE GENOMIC DNA]</scope>
    <source>
        <strain evidence="1 2">AF18-14</strain>
    </source>
</reference>
<name>A0A412QZK2_PHOVU</name>
<evidence type="ECO:0008006" key="3">
    <source>
        <dbReference type="Google" id="ProtNLM"/>
    </source>
</evidence>
<dbReference type="EMBL" id="QRXI01000004">
    <property type="protein sequence ID" value="RGT96750.1"/>
    <property type="molecule type" value="Genomic_DNA"/>
</dbReference>
<dbReference type="Proteomes" id="UP000283833">
    <property type="component" value="Unassembled WGS sequence"/>
</dbReference>
<organism evidence="1 2">
    <name type="scientific">Phocaeicola vulgatus</name>
    <name type="common">Bacteroides vulgatus</name>
    <dbReference type="NCBI Taxonomy" id="821"/>
    <lineage>
        <taxon>Bacteria</taxon>
        <taxon>Pseudomonadati</taxon>
        <taxon>Bacteroidota</taxon>
        <taxon>Bacteroidia</taxon>
        <taxon>Bacteroidales</taxon>
        <taxon>Bacteroidaceae</taxon>
        <taxon>Phocaeicola</taxon>
    </lineage>
</organism>